<dbReference type="EMBL" id="BAAAQA010000033">
    <property type="protein sequence ID" value="GAA2123007.1"/>
    <property type="molecule type" value="Genomic_DNA"/>
</dbReference>
<keyword evidence="3" id="KW-1185">Reference proteome</keyword>
<evidence type="ECO:0000313" key="3">
    <source>
        <dbReference type="Proteomes" id="UP001500166"/>
    </source>
</evidence>
<dbReference type="InterPro" id="IPR002397">
    <property type="entry name" value="Cyt_P450_B"/>
</dbReference>
<dbReference type="CDD" id="cd11079">
    <property type="entry name" value="Cyp_unk"/>
    <property type="match status" value="1"/>
</dbReference>
<dbReference type="PRINTS" id="PR00359">
    <property type="entry name" value="BP450"/>
</dbReference>
<evidence type="ECO:0000313" key="2">
    <source>
        <dbReference type="EMBL" id="GAA2123007.1"/>
    </source>
</evidence>
<comment type="similarity">
    <text evidence="1">Belongs to the cytochrome P450 family.</text>
</comment>
<gene>
    <name evidence="2" type="ORF">GCM10009824_26450</name>
</gene>
<dbReference type="Proteomes" id="UP001500166">
    <property type="component" value="Unassembled WGS sequence"/>
</dbReference>
<dbReference type="RefSeq" id="WP_344225460.1">
    <property type="nucleotide sequence ID" value="NZ_BAAAQA010000033.1"/>
</dbReference>
<organism evidence="2 3">
    <name type="scientific">Kocuria atrinae</name>
    <dbReference type="NCBI Taxonomy" id="592377"/>
    <lineage>
        <taxon>Bacteria</taxon>
        <taxon>Bacillati</taxon>
        <taxon>Actinomycetota</taxon>
        <taxon>Actinomycetes</taxon>
        <taxon>Micrococcales</taxon>
        <taxon>Micrococcaceae</taxon>
        <taxon>Kocuria</taxon>
    </lineage>
</organism>
<dbReference type="SUPFAM" id="SSF48264">
    <property type="entry name" value="Cytochrome P450"/>
    <property type="match status" value="1"/>
</dbReference>
<dbReference type="Pfam" id="PF00067">
    <property type="entry name" value="p450"/>
    <property type="match status" value="1"/>
</dbReference>
<dbReference type="Gene3D" id="1.10.630.10">
    <property type="entry name" value="Cytochrome P450"/>
    <property type="match status" value="1"/>
</dbReference>
<dbReference type="PANTHER" id="PTHR46696:SF6">
    <property type="entry name" value="P450, PUTATIVE (EUROFUNG)-RELATED"/>
    <property type="match status" value="1"/>
</dbReference>
<dbReference type="InterPro" id="IPR036396">
    <property type="entry name" value="Cyt_P450_sf"/>
</dbReference>
<name>A0ABN2Y773_9MICC</name>
<protein>
    <submittedName>
        <fullName evidence="2">Cytochrome P450</fullName>
    </submittedName>
</protein>
<evidence type="ECO:0000256" key="1">
    <source>
        <dbReference type="ARBA" id="ARBA00010617"/>
    </source>
</evidence>
<reference evidence="2 3" key="1">
    <citation type="journal article" date="2019" name="Int. J. Syst. Evol. Microbiol.">
        <title>The Global Catalogue of Microorganisms (GCM) 10K type strain sequencing project: providing services to taxonomists for standard genome sequencing and annotation.</title>
        <authorList>
            <consortium name="The Broad Institute Genomics Platform"/>
            <consortium name="The Broad Institute Genome Sequencing Center for Infectious Disease"/>
            <person name="Wu L."/>
            <person name="Ma J."/>
        </authorList>
    </citation>
    <scope>NUCLEOTIDE SEQUENCE [LARGE SCALE GENOMIC DNA]</scope>
    <source>
        <strain evidence="2 3">JCM 15914</strain>
    </source>
</reference>
<sequence length="403" mass="45163">MTETQQAQDWDPSDPRVRVNQTAAYDRMRGTCPVAHSEALNWSLFRHEDVSRALHDPETFSSAVSHHVAVPNGMDPPEHTVFRKVVDRYYTPEKMAEFEPALQALTAQLLQELTDDAVPVTSGARGEAAAAGAGGSVTVEVMSELANPFALRCQSAFMGWPRELEPELERWVHRNHEATTSRDRSRTAEVALEFDGYIRQLLDERRNAPADQDNTSRLLHETVYDRKLTEDEIVSIVRNWTVGELSTIAGAVGIVLGYLAEHQDVQRQLRENPEQIVAATDEIQRIEDPFVTNRRVTTEDVELSGRKIPAGSKITLMWSSANRDDTVFSDPDDFRLDRDPEQNLVYGAGIHVCPGAPMARLELKVLLEQIFELTERIESAGKSVRAEHPAGGFHTVPVRLVLR</sequence>
<comment type="caution">
    <text evidence="2">The sequence shown here is derived from an EMBL/GenBank/DDBJ whole genome shotgun (WGS) entry which is preliminary data.</text>
</comment>
<dbReference type="InterPro" id="IPR001128">
    <property type="entry name" value="Cyt_P450"/>
</dbReference>
<accession>A0ABN2Y773</accession>
<dbReference type="PANTHER" id="PTHR46696">
    <property type="entry name" value="P450, PUTATIVE (EUROFUNG)-RELATED"/>
    <property type="match status" value="1"/>
</dbReference>
<proteinExistence type="inferred from homology"/>